<gene>
    <name evidence="1" type="ORF">ACFQMN_18980</name>
</gene>
<keyword evidence="2" id="KW-1185">Reference proteome</keyword>
<dbReference type="RefSeq" id="WP_289217300.1">
    <property type="nucleotide sequence ID" value="NZ_JAPVRC010000018.1"/>
</dbReference>
<accession>A0ABW2K824</accession>
<evidence type="ECO:0000313" key="1">
    <source>
        <dbReference type="EMBL" id="MFC7322954.1"/>
    </source>
</evidence>
<dbReference type="EMBL" id="JBHTBY010000019">
    <property type="protein sequence ID" value="MFC7322954.1"/>
    <property type="molecule type" value="Genomic_DNA"/>
</dbReference>
<protein>
    <submittedName>
        <fullName evidence="1">Uncharacterized protein</fullName>
    </submittedName>
</protein>
<reference evidence="2" key="1">
    <citation type="journal article" date="2019" name="Int. J. Syst. Evol. Microbiol.">
        <title>The Global Catalogue of Microorganisms (GCM) 10K type strain sequencing project: providing services to taxonomists for standard genome sequencing and annotation.</title>
        <authorList>
            <consortium name="The Broad Institute Genomics Platform"/>
            <consortium name="The Broad Institute Genome Sequencing Center for Infectious Disease"/>
            <person name="Wu L."/>
            <person name="Ma J."/>
        </authorList>
    </citation>
    <scope>NUCLEOTIDE SEQUENCE [LARGE SCALE GENOMIC DNA]</scope>
    <source>
        <strain evidence="2">CCUG 73951</strain>
    </source>
</reference>
<proteinExistence type="predicted"/>
<name>A0ABW2K824_9BACI</name>
<dbReference type="Proteomes" id="UP001596494">
    <property type="component" value="Unassembled WGS sequence"/>
</dbReference>
<sequence length="58" mass="6872">MIEVDIQENVSGGYEVLTKLPTREFKKEFSTMDGLERHLKYLEFYAVWKDIEVVKSCQ</sequence>
<evidence type="ECO:0000313" key="2">
    <source>
        <dbReference type="Proteomes" id="UP001596494"/>
    </source>
</evidence>
<organism evidence="1 2">
    <name type="scientific">Halobacillus campisalis</name>
    <dbReference type="NCBI Taxonomy" id="435909"/>
    <lineage>
        <taxon>Bacteria</taxon>
        <taxon>Bacillati</taxon>
        <taxon>Bacillota</taxon>
        <taxon>Bacilli</taxon>
        <taxon>Bacillales</taxon>
        <taxon>Bacillaceae</taxon>
        <taxon>Halobacillus</taxon>
    </lineage>
</organism>
<comment type="caution">
    <text evidence="1">The sequence shown here is derived from an EMBL/GenBank/DDBJ whole genome shotgun (WGS) entry which is preliminary data.</text>
</comment>